<dbReference type="RefSeq" id="WP_321554230.1">
    <property type="nucleotide sequence ID" value="NZ_JAXIVU010000019.1"/>
</dbReference>
<keyword evidence="3" id="KW-0378">Hydrolase</keyword>
<reference evidence="3 4" key="1">
    <citation type="submission" date="2023-12" db="EMBL/GenBank/DDBJ databases">
        <title>Denitrificimonas halotolerans sp. nov.,a novel species isolated from landfill leachate.</title>
        <authorList>
            <person name="Wang S."/>
        </authorList>
    </citation>
    <scope>NUCLEOTIDE SEQUENCE [LARGE SCALE GENOMIC DNA]</scope>
    <source>
        <strain evidence="3 4">JX-1</strain>
    </source>
</reference>
<sequence>MKNAIRFIPLAQFFFALLLAVFGAQSMAQNQVGPALQGSLGFWYAANPPLIELSQFDVLVVEPAHFDAEARGVLQQQNTQLFAYLSIGEFDGDKQHLARAGLADSTSGTVNHAWSSHVMNLADPNWHRYILARAQALQEQGYQGLFLDTLDSFQLLPQAQQQQQRSGLIELLSRLQKDLPGFQLIFNRGFEVLHELPHKPAAVAVESIYAGWSPSNGQYVAVSDNDRAWLKQQLDPIRAAGIALIAIEYLPYSRRVEARELVKKLQVEGFIPYVGTPHLDSIGLSTIEVQPRRLAVIYDKRDGDLTVNSGHVYLGGLLEYFGYRVDYFSVDQPLPVQNMPELYAGIVSWIKSGPPVNSGPFYNWLQGRLEENIPIVFFGGMPIENAALLQRLGLRKRSGDVSKKLGVDQYSKQLLGHFEAPLRVRTRGLQPLLSTNDENQVVLQLSDPLGRTYHPVLLAPWGGYALDPYVLEKGLDQSRWIIDPFTFLQKTLRLPAMPRVDSTTENGRRIATVHIDGDGFPSKAEIPDTPYSGEVVLAAFLKKYPFLTSVSMIEGEVGPKGKYPELSSVLEPIARKIFALDTVEVASHSFSHPFFWRPELAEQKEDFDPEYGYMMEIPGYDTVDYEREVLGSIDYINQRLTTTDKPVKVFFWTGDALPSAETLKLTYDKGVLNINGAVTAVKPSNPSVTGINPLLRPTAGGLQYYAPIINENVYTNLWHGPFYGFRDLLYTYDFTDKPRRLRGFNLYYHFYAGTKQASIKTMHNIYQYMQNAEPLSLWITQYIQRVKGMYNSSLAQRLDGGWQIKGLEQLRTVRIDPQMGWPNLLKSQGVAGVRDLEQGRYITLSDAQAVLYLQPQRDTAPSLEQANIPLTSWHYVNGKQLKLSFSGEFPLSFSVRYQGRCSVQFKGKNYHAERQLDLHQFSIPHKRVSDAKLICE</sequence>
<keyword evidence="1" id="KW-0732">Signal</keyword>
<dbReference type="Proteomes" id="UP001294570">
    <property type="component" value="Unassembled WGS sequence"/>
</dbReference>
<evidence type="ECO:0000256" key="1">
    <source>
        <dbReference type="SAM" id="SignalP"/>
    </source>
</evidence>
<dbReference type="PANTHER" id="PTHR35882:SF2">
    <property type="entry name" value="PELA"/>
    <property type="match status" value="1"/>
</dbReference>
<name>A0ABU5GT24_9GAMM</name>
<dbReference type="InterPro" id="IPR013785">
    <property type="entry name" value="Aldolase_TIM"/>
</dbReference>
<proteinExistence type="predicted"/>
<dbReference type="InterPro" id="IPR016925">
    <property type="entry name" value="UCP029570"/>
</dbReference>
<dbReference type="Pfam" id="PF03537">
    <property type="entry name" value="Glyco_hydro_114"/>
    <property type="match status" value="1"/>
</dbReference>
<dbReference type="InterPro" id="IPR004352">
    <property type="entry name" value="GH114_TIM-barrel"/>
</dbReference>
<evidence type="ECO:0000313" key="4">
    <source>
        <dbReference type="Proteomes" id="UP001294570"/>
    </source>
</evidence>
<evidence type="ECO:0000259" key="2">
    <source>
        <dbReference type="Pfam" id="PF03537"/>
    </source>
</evidence>
<dbReference type="PANTHER" id="PTHR35882">
    <property type="entry name" value="PELA"/>
    <property type="match status" value="1"/>
</dbReference>
<dbReference type="PIRSF" id="PIRSF029570">
    <property type="entry name" value="UCP029570"/>
    <property type="match status" value="1"/>
</dbReference>
<accession>A0ABU5GT24</accession>
<evidence type="ECO:0000313" key="3">
    <source>
        <dbReference type="EMBL" id="MDY7220146.1"/>
    </source>
</evidence>
<dbReference type="Gene3D" id="3.20.20.70">
    <property type="entry name" value="Aldolase class I"/>
    <property type="match status" value="1"/>
</dbReference>
<organism evidence="3 4">
    <name type="scientific">Denitrificimonas halotolerans</name>
    <dbReference type="NCBI Taxonomy" id="3098930"/>
    <lineage>
        <taxon>Bacteria</taxon>
        <taxon>Pseudomonadati</taxon>
        <taxon>Pseudomonadota</taxon>
        <taxon>Gammaproteobacteria</taxon>
        <taxon>Pseudomonadales</taxon>
        <taxon>Pseudomonadaceae</taxon>
        <taxon>Denitrificimonas</taxon>
    </lineage>
</organism>
<protein>
    <submittedName>
        <fullName evidence="3">Bifunctional glycoside hydrolase 114/ polysaccharide deacetylase family protein</fullName>
    </submittedName>
</protein>
<dbReference type="InterPro" id="IPR017853">
    <property type="entry name" value="GH"/>
</dbReference>
<feature type="signal peptide" evidence="1">
    <location>
        <begin position="1"/>
        <end position="28"/>
    </location>
</feature>
<dbReference type="SUPFAM" id="SSF51445">
    <property type="entry name" value="(Trans)glycosidases"/>
    <property type="match status" value="1"/>
</dbReference>
<dbReference type="CDD" id="cd10922">
    <property type="entry name" value="CE4_PelA_like_C"/>
    <property type="match status" value="1"/>
</dbReference>
<gene>
    <name evidence="3" type="ORF">TOI97_11290</name>
</gene>
<dbReference type="GO" id="GO:0016787">
    <property type="term" value="F:hydrolase activity"/>
    <property type="evidence" value="ECO:0007669"/>
    <property type="project" value="UniProtKB-KW"/>
</dbReference>
<keyword evidence="4" id="KW-1185">Reference proteome</keyword>
<dbReference type="EMBL" id="JAXIVU010000019">
    <property type="protein sequence ID" value="MDY7220146.1"/>
    <property type="molecule type" value="Genomic_DNA"/>
</dbReference>
<comment type="caution">
    <text evidence="3">The sequence shown here is derived from an EMBL/GenBank/DDBJ whole genome shotgun (WGS) entry which is preliminary data.</text>
</comment>
<feature type="domain" description="Glycoside-hydrolase family GH114 TIM-barrel" evidence="2">
    <location>
        <begin position="54"/>
        <end position="279"/>
    </location>
</feature>
<feature type="chain" id="PRO_5045136407" evidence="1">
    <location>
        <begin position="29"/>
        <end position="936"/>
    </location>
</feature>